<dbReference type="Proteomes" id="UP000269499">
    <property type="component" value="Unassembled WGS sequence"/>
</dbReference>
<name>A0A497EXY2_9CREN</name>
<feature type="non-terminal residue" evidence="1">
    <location>
        <position position="45"/>
    </location>
</feature>
<comment type="caution">
    <text evidence="1">The sequence shown here is derived from an EMBL/GenBank/DDBJ whole genome shotgun (WGS) entry which is preliminary data.</text>
</comment>
<protein>
    <submittedName>
        <fullName evidence="1">NAD(P)H-quinone oxidoreductase subunit I</fullName>
    </submittedName>
</protein>
<accession>A0A497EXY2</accession>
<gene>
    <name evidence="1" type="ORF">DRJ26_04920</name>
</gene>
<dbReference type="EMBL" id="QMRA01000125">
    <property type="protein sequence ID" value="RLE52254.1"/>
    <property type="molecule type" value="Genomic_DNA"/>
</dbReference>
<organism evidence="1 2">
    <name type="scientific">Thermoproteota archaeon</name>
    <dbReference type="NCBI Taxonomy" id="2056631"/>
    <lineage>
        <taxon>Archaea</taxon>
        <taxon>Thermoproteota</taxon>
    </lineage>
</organism>
<evidence type="ECO:0000313" key="1">
    <source>
        <dbReference type="EMBL" id="RLE52254.1"/>
    </source>
</evidence>
<dbReference type="AlphaFoldDB" id="A0A497EXY2"/>
<evidence type="ECO:0000313" key="2">
    <source>
        <dbReference type="Proteomes" id="UP000269499"/>
    </source>
</evidence>
<reference evidence="1 2" key="1">
    <citation type="submission" date="2018-06" db="EMBL/GenBank/DDBJ databases">
        <title>Extensive metabolic versatility and redundancy in microbially diverse, dynamic hydrothermal sediments.</title>
        <authorList>
            <person name="Dombrowski N."/>
            <person name="Teske A."/>
            <person name="Baker B.J."/>
        </authorList>
    </citation>
    <scope>NUCLEOTIDE SEQUENCE [LARGE SCALE GENOMIC DNA]</scope>
    <source>
        <strain evidence="1">B20_G2</strain>
    </source>
</reference>
<sequence>MAMLREIWRNFPRKPATLKYPFERLEPAERFRGKQHFDPNLCVGC</sequence>
<proteinExistence type="predicted"/>